<dbReference type="InterPro" id="IPR012309">
    <property type="entry name" value="DNA_ligase_ATP-dep_C"/>
</dbReference>
<dbReference type="InterPro" id="IPR029710">
    <property type="entry name" value="LIG4"/>
</dbReference>
<evidence type="ECO:0000259" key="4">
    <source>
        <dbReference type="PROSITE" id="PS50160"/>
    </source>
</evidence>
<evidence type="ECO:0000256" key="2">
    <source>
        <dbReference type="ARBA" id="ARBA00022598"/>
    </source>
</evidence>
<dbReference type="CDD" id="cd07906">
    <property type="entry name" value="Adenylation_DNA_ligase_LigD_LigC"/>
    <property type="match status" value="1"/>
</dbReference>
<dbReference type="Gene3D" id="3.30.470.30">
    <property type="entry name" value="DNA ligase/mRNA capping enzyme"/>
    <property type="match status" value="1"/>
</dbReference>
<comment type="caution">
    <text evidence="5">The sequence shown here is derived from an EMBL/GenBank/DDBJ whole genome shotgun (WGS) entry which is preliminary data.</text>
</comment>
<protein>
    <recommendedName>
        <fullName evidence="1">DNA ligase (ATP)</fullName>
        <ecNumber evidence="1">6.5.1.1</ecNumber>
    </recommendedName>
</protein>
<dbReference type="EMBL" id="JAGGKP010000005">
    <property type="protein sequence ID" value="MBP1937395.1"/>
    <property type="molecule type" value="Genomic_DNA"/>
</dbReference>
<evidence type="ECO:0000313" key="6">
    <source>
        <dbReference type="Proteomes" id="UP001519273"/>
    </source>
</evidence>
<organism evidence="5 6">
    <name type="scientific">Paenibacillus sediminis</name>
    <dbReference type="NCBI Taxonomy" id="664909"/>
    <lineage>
        <taxon>Bacteria</taxon>
        <taxon>Bacillati</taxon>
        <taxon>Bacillota</taxon>
        <taxon>Bacilli</taxon>
        <taxon>Bacillales</taxon>
        <taxon>Paenibacillaceae</taxon>
        <taxon>Paenibacillus</taxon>
    </lineage>
</organism>
<dbReference type="InterPro" id="IPR016059">
    <property type="entry name" value="DNA_ligase_ATP-dep_CS"/>
</dbReference>
<dbReference type="PANTHER" id="PTHR45997:SF1">
    <property type="entry name" value="DNA LIGASE 4"/>
    <property type="match status" value="1"/>
</dbReference>
<dbReference type="InterPro" id="IPR012310">
    <property type="entry name" value="DNA_ligase_ATP-dep_cent"/>
</dbReference>
<evidence type="ECO:0000256" key="1">
    <source>
        <dbReference type="ARBA" id="ARBA00012727"/>
    </source>
</evidence>
<feature type="domain" description="ATP-dependent DNA ligase family profile" evidence="4">
    <location>
        <begin position="105"/>
        <end position="195"/>
    </location>
</feature>
<evidence type="ECO:0000256" key="3">
    <source>
        <dbReference type="ARBA" id="ARBA00034003"/>
    </source>
</evidence>
<dbReference type="GO" id="GO:0003910">
    <property type="term" value="F:DNA ligase (ATP) activity"/>
    <property type="evidence" value="ECO:0007669"/>
    <property type="project" value="UniProtKB-EC"/>
</dbReference>
<dbReference type="PANTHER" id="PTHR45997">
    <property type="entry name" value="DNA LIGASE 4"/>
    <property type="match status" value="1"/>
</dbReference>
<dbReference type="Pfam" id="PF04679">
    <property type="entry name" value="DNA_ligase_A_C"/>
    <property type="match status" value="1"/>
</dbReference>
<dbReference type="PROSITE" id="PS50160">
    <property type="entry name" value="DNA_LIGASE_A3"/>
    <property type="match status" value="1"/>
</dbReference>
<gene>
    <name evidence="5" type="ORF">J2Z20_002290</name>
</gene>
<dbReference type="Proteomes" id="UP001519273">
    <property type="component" value="Unassembled WGS sequence"/>
</dbReference>
<sequence>MELKPIRPFEPISTTTFPKGSNWIAQIKWDGVRILTYYDGANTRLINRRLNNRTLQYPELHQTQDYCDLNSVILDGEMIALKNGKPSFYEIMRRDGVRNTRNMSLVQRQVKVNYMIFDVLFADGEWVTSKPLEQRQQLLQSVIKPSELVQIVPNYPSAEELFKVAEQFQLEGIVIKDLSSTYAIGGKDKRWQKRKLFKDLIATVGGVTFRDGTVNALLLGLYDDQQRLLYIGHAGTGKLSQQDWRQITSITNTLEISHSPFANIPQRSKGTMWLRPALTVKVQYLEWTEAGTLRHPSIQSFVDANPKDCIFDQS</sequence>
<dbReference type="Gene3D" id="3.30.1490.70">
    <property type="match status" value="1"/>
</dbReference>
<comment type="catalytic activity">
    <reaction evidence="3">
        <text>ATP + (deoxyribonucleotide)n-3'-hydroxyl + 5'-phospho-(deoxyribonucleotide)m = (deoxyribonucleotide)n+m + AMP + diphosphate.</text>
        <dbReference type="EC" id="6.5.1.1"/>
    </reaction>
</comment>
<keyword evidence="2 5" id="KW-0436">Ligase</keyword>
<name>A0ABS4H4E1_9BACL</name>
<evidence type="ECO:0000313" key="5">
    <source>
        <dbReference type="EMBL" id="MBP1937395.1"/>
    </source>
</evidence>
<dbReference type="EC" id="6.5.1.1" evidence="1"/>
<proteinExistence type="predicted"/>
<dbReference type="SUPFAM" id="SSF56091">
    <property type="entry name" value="DNA ligase/mRNA capping enzyme, catalytic domain"/>
    <property type="match status" value="1"/>
</dbReference>
<dbReference type="CDD" id="cd07971">
    <property type="entry name" value="OBF_DNA_ligase_LigD"/>
    <property type="match status" value="1"/>
</dbReference>
<dbReference type="SUPFAM" id="SSF50249">
    <property type="entry name" value="Nucleic acid-binding proteins"/>
    <property type="match status" value="1"/>
</dbReference>
<dbReference type="Pfam" id="PF01068">
    <property type="entry name" value="DNA_ligase_A_M"/>
    <property type="match status" value="1"/>
</dbReference>
<reference evidence="5 6" key="1">
    <citation type="submission" date="2021-03" db="EMBL/GenBank/DDBJ databases">
        <title>Genomic Encyclopedia of Type Strains, Phase IV (KMG-IV): sequencing the most valuable type-strain genomes for metagenomic binning, comparative biology and taxonomic classification.</title>
        <authorList>
            <person name="Goeker M."/>
        </authorList>
    </citation>
    <scope>NUCLEOTIDE SEQUENCE [LARGE SCALE GENOMIC DNA]</scope>
    <source>
        <strain evidence="5 6">DSM 23491</strain>
    </source>
</reference>
<keyword evidence="6" id="KW-1185">Reference proteome</keyword>
<accession>A0ABS4H4E1</accession>
<dbReference type="RefSeq" id="WP_209849793.1">
    <property type="nucleotide sequence ID" value="NZ_CBCRVE010000005.1"/>
</dbReference>
<dbReference type="InterPro" id="IPR012340">
    <property type="entry name" value="NA-bd_OB-fold"/>
</dbReference>
<dbReference type="PROSITE" id="PS00697">
    <property type="entry name" value="DNA_LIGASE_A1"/>
    <property type="match status" value="1"/>
</dbReference>
<dbReference type="Gene3D" id="2.40.50.140">
    <property type="entry name" value="Nucleic acid-binding proteins"/>
    <property type="match status" value="1"/>
</dbReference>